<dbReference type="InterPro" id="IPR023381">
    <property type="entry name" value="YP001051499.1-like_dom_sf"/>
</dbReference>
<dbReference type="STRING" id="573321.SAMN04488505_102477"/>
<dbReference type="EMBL" id="FOBB01000002">
    <property type="protein sequence ID" value="SEL52958.1"/>
    <property type="molecule type" value="Genomic_DNA"/>
</dbReference>
<dbReference type="InterPro" id="IPR007338">
    <property type="entry name" value="DUF416"/>
</dbReference>
<dbReference type="OrthoDB" id="9972005at2"/>
<protein>
    <submittedName>
        <fullName evidence="1">Uncharacterized protein YjaG, DUF416 family</fullName>
    </submittedName>
</protein>
<keyword evidence="2" id="KW-1185">Reference proteome</keyword>
<sequence length="203" mass="22851">MVYNELKSSLMNATSGLPEQQQALFCIYCTEKIIDLYRPLVDKFNFGNYQLIRKMGDFVWSNLAAYTPENMQRAGQLREQLEPIVPDGDEYPGLESALAMNACICLDTSLNTFSGKKNVAHIAGLYVYDTITQILFSKLTEEKLLTEEVLTRVDNMTAVKNEIADQESVLQLISASAFDQSLVDNLRQQSVVKKYTVENIALS</sequence>
<accession>A0A1H7QYZ7</accession>
<name>A0A1H7QYZ7_9BACT</name>
<evidence type="ECO:0000313" key="1">
    <source>
        <dbReference type="EMBL" id="SEL52958.1"/>
    </source>
</evidence>
<proteinExistence type="predicted"/>
<gene>
    <name evidence="1" type="ORF">SAMN04488505_102477</name>
</gene>
<reference evidence="1 2" key="1">
    <citation type="submission" date="2016-10" db="EMBL/GenBank/DDBJ databases">
        <authorList>
            <person name="de Groot N.N."/>
        </authorList>
    </citation>
    <scope>NUCLEOTIDE SEQUENCE [LARGE SCALE GENOMIC DNA]</scope>
    <source>
        <strain evidence="1 2">DSM 21039</strain>
    </source>
</reference>
<evidence type="ECO:0000313" key="2">
    <source>
        <dbReference type="Proteomes" id="UP000198984"/>
    </source>
</evidence>
<dbReference type="Proteomes" id="UP000198984">
    <property type="component" value="Unassembled WGS sequence"/>
</dbReference>
<dbReference type="AlphaFoldDB" id="A0A1H7QYZ7"/>
<dbReference type="Pfam" id="PF04222">
    <property type="entry name" value="DUF416"/>
    <property type="match status" value="1"/>
</dbReference>
<dbReference type="Gene3D" id="1.20.1590.10">
    <property type="entry name" value="YP_001051499.1 domain like"/>
    <property type="match status" value="1"/>
</dbReference>
<organism evidence="1 2">
    <name type="scientific">Chitinophaga rupis</name>
    <dbReference type="NCBI Taxonomy" id="573321"/>
    <lineage>
        <taxon>Bacteria</taxon>
        <taxon>Pseudomonadati</taxon>
        <taxon>Bacteroidota</taxon>
        <taxon>Chitinophagia</taxon>
        <taxon>Chitinophagales</taxon>
        <taxon>Chitinophagaceae</taxon>
        <taxon>Chitinophaga</taxon>
    </lineage>
</organism>